<evidence type="ECO:0000313" key="1">
    <source>
        <dbReference type="EMBL" id="JAD75774.1"/>
    </source>
</evidence>
<dbReference type="AlphaFoldDB" id="A0A0A9CHK1"/>
<protein>
    <submittedName>
        <fullName evidence="1">Uncharacterized protein</fullName>
    </submittedName>
</protein>
<accession>A0A0A9CHK1</accession>
<reference evidence="1" key="2">
    <citation type="journal article" date="2015" name="Data Brief">
        <title>Shoot transcriptome of the giant reed, Arundo donax.</title>
        <authorList>
            <person name="Barrero R.A."/>
            <person name="Guerrero F.D."/>
            <person name="Moolhuijzen P."/>
            <person name="Goolsby J.A."/>
            <person name="Tidwell J."/>
            <person name="Bellgard S.E."/>
            <person name="Bellgard M.I."/>
        </authorList>
    </citation>
    <scope>NUCLEOTIDE SEQUENCE</scope>
    <source>
        <tissue evidence="1">Shoot tissue taken approximately 20 cm above the soil surface</tissue>
    </source>
</reference>
<sequence length="71" mass="8135">MECLVLHYTVYSMDLLLRKNISANSRGPQDIENSSMSTFLNRVRARNVCDSVFSLVSYIHAPPVLSWYLVL</sequence>
<proteinExistence type="predicted"/>
<organism evidence="1">
    <name type="scientific">Arundo donax</name>
    <name type="common">Giant reed</name>
    <name type="synonym">Donax arundinaceus</name>
    <dbReference type="NCBI Taxonomy" id="35708"/>
    <lineage>
        <taxon>Eukaryota</taxon>
        <taxon>Viridiplantae</taxon>
        <taxon>Streptophyta</taxon>
        <taxon>Embryophyta</taxon>
        <taxon>Tracheophyta</taxon>
        <taxon>Spermatophyta</taxon>
        <taxon>Magnoliopsida</taxon>
        <taxon>Liliopsida</taxon>
        <taxon>Poales</taxon>
        <taxon>Poaceae</taxon>
        <taxon>PACMAD clade</taxon>
        <taxon>Arundinoideae</taxon>
        <taxon>Arundineae</taxon>
        <taxon>Arundo</taxon>
    </lineage>
</organism>
<reference evidence="1" key="1">
    <citation type="submission" date="2014-09" db="EMBL/GenBank/DDBJ databases">
        <authorList>
            <person name="Magalhaes I.L.F."/>
            <person name="Oliveira U."/>
            <person name="Santos F.R."/>
            <person name="Vidigal T.H.D.A."/>
            <person name="Brescovit A.D."/>
            <person name="Santos A.J."/>
        </authorList>
    </citation>
    <scope>NUCLEOTIDE SEQUENCE</scope>
    <source>
        <tissue evidence="1">Shoot tissue taken approximately 20 cm above the soil surface</tissue>
    </source>
</reference>
<name>A0A0A9CHK1_ARUDO</name>
<dbReference type="EMBL" id="GBRH01222121">
    <property type="protein sequence ID" value="JAD75774.1"/>
    <property type="molecule type" value="Transcribed_RNA"/>
</dbReference>